<dbReference type="InterPro" id="IPR018312">
    <property type="entry name" value="Chromosome_initiator_DnaA_CS"/>
</dbReference>
<evidence type="ECO:0000313" key="2">
    <source>
        <dbReference type="EMBL" id="QGY05555.1"/>
    </source>
</evidence>
<dbReference type="KEGG" id="mmes:MMSR116_29410"/>
<dbReference type="OrthoDB" id="7776290at2"/>
<dbReference type="RefSeq" id="WP_010684408.1">
    <property type="nucleotide sequence ID" value="NZ_CP043538.1"/>
</dbReference>
<gene>
    <name evidence="2" type="ORF">MMSR116_29410</name>
</gene>
<proteinExistence type="predicted"/>
<dbReference type="InterPro" id="IPR010921">
    <property type="entry name" value="Trp_repressor/repl_initiator"/>
</dbReference>
<dbReference type="InterPro" id="IPR013159">
    <property type="entry name" value="DnaA_C"/>
</dbReference>
<dbReference type="PANTHER" id="PTHR30050">
    <property type="entry name" value="CHROMOSOMAL REPLICATION INITIATOR PROTEIN DNAA"/>
    <property type="match status" value="1"/>
</dbReference>
<dbReference type="GO" id="GO:0005524">
    <property type="term" value="F:ATP binding"/>
    <property type="evidence" value="ECO:0007669"/>
    <property type="project" value="InterPro"/>
</dbReference>
<organism evidence="2 3">
    <name type="scientific">Methylobacterium mesophilicum SR1.6/6</name>
    <dbReference type="NCBI Taxonomy" id="908290"/>
    <lineage>
        <taxon>Bacteria</taxon>
        <taxon>Pseudomonadati</taxon>
        <taxon>Pseudomonadota</taxon>
        <taxon>Alphaproteobacteria</taxon>
        <taxon>Hyphomicrobiales</taxon>
        <taxon>Methylobacteriaceae</taxon>
        <taxon>Methylobacterium</taxon>
    </lineage>
</organism>
<sequence length="173" mass="19854">MLRQGTPPREFADEQAMRAHYRALQARLWAPRKVVPRPEALRTRALAEAQREREEREAEVRRQAELEAIAEMDALVFQVLDPEQLARELKRIITRVAEAFGFTYADVVGDRRTAAIMRARWAAIAAVREAHPDWSLPRLGRAFGGRDHTTMLHAIRKMERVGVPQPPMREAAE</sequence>
<dbReference type="CDD" id="cd06571">
    <property type="entry name" value="Bac_DnaA_C"/>
    <property type="match status" value="1"/>
</dbReference>
<dbReference type="GO" id="GO:0006275">
    <property type="term" value="P:regulation of DNA replication"/>
    <property type="evidence" value="ECO:0007669"/>
    <property type="project" value="InterPro"/>
</dbReference>
<accession>A0A6B9FZK2</accession>
<protein>
    <recommendedName>
        <fullName evidence="1">Chromosomal replication initiator DnaA C-terminal domain-containing protein</fullName>
    </recommendedName>
</protein>
<dbReference type="SUPFAM" id="SSF48295">
    <property type="entry name" value="TrpR-like"/>
    <property type="match status" value="1"/>
</dbReference>
<dbReference type="EMBL" id="CP043538">
    <property type="protein sequence ID" value="QGY05555.1"/>
    <property type="molecule type" value="Genomic_DNA"/>
</dbReference>
<dbReference type="SMART" id="SM00760">
    <property type="entry name" value="Bac_DnaA_C"/>
    <property type="match status" value="1"/>
</dbReference>
<dbReference type="PANTHER" id="PTHR30050:SF4">
    <property type="entry name" value="ATP-BINDING PROTEIN RV3427C IN INSERTION SEQUENCE-RELATED"/>
    <property type="match status" value="1"/>
</dbReference>
<dbReference type="GO" id="GO:0003688">
    <property type="term" value="F:DNA replication origin binding"/>
    <property type="evidence" value="ECO:0007669"/>
    <property type="project" value="InterPro"/>
</dbReference>
<dbReference type="PROSITE" id="PS01008">
    <property type="entry name" value="DNAA"/>
    <property type="match status" value="1"/>
</dbReference>
<evidence type="ECO:0000313" key="3">
    <source>
        <dbReference type="Proteomes" id="UP000012488"/>
    </source>
</evidence>
<reference evidence="2 3" key="1">
    <citation type="journal article" date="2012" name="Genet. Mol. Biol.">
        <title>Analysis of 16S rRNA and mxaF genes revealing insights into Methylobacterium niche-specific plant association.</title>
        <authorList>
            <person name="Dourado M.N."/>
            <person name="Andreote F.D."/>
            <person name="Dini-Andreote F."/>
            <person name="Conti R."/>
            <person name="Araujo J.M."/>
            <person name="Araujo W.L."/>
        </authorList>
    </citation>
    <scope>NUCLEOTIDE SEQUENCE [LARGE SCALE GENOMIC DNA]</scope>
    <source>
        <strain evidence="2 3">SR1.6/6</strain>
    </source>
</reference>
<dbReference type="Proteomes" id="UP000012488">
    <property type="component" value="Chromosome"/>
</dbReference>
<name>A0A6B9FZK2_9HYPH</name>
<feature type="domain" description="Chromosomal replication initiator DnaA C-terminal" evidence="1">
    <location>
        <begin position="88"/>
        <end position="158"/>
    </location>
</feature>
<dbReference type="Pfam" id="PF08299">
    <property type="entry name" value="Bac_DnaA_C"/>
    <property type="match status" value="1"/>
</dbReference>
<evidence type="ECO:0000259" key="1">
    <source>
        <dbReference type="SMART" id="SM00760"/>
    </source>
</evidence>
<dbReference type="Gene3D" id="1.10.1750.10">
    <property type="match status" value="1"/>
</dbReference>
<reference evidence="2 3" key="2">
    <citation type="journal article" date="2013" name="Genome Announc.">
        <title>Draft Genome Sequence of Methylobacterium mesophilicum Strain SR1.6/6, Isolated from Citrus sinensis.</title>
        <authorList>
            <person name="Marinho Almeida D."/>
            <person name="Dini-Andreote F."/>
            <person name="Camargo Neves A.A."/>
            <person name="Juca Ramos R.T."/>
            <person name="Andreote F.D."/>
            <person name="Carneiro A.R."/>
            <person name="Oliveira de Souza Lima A."/>
            <person name="Caracciolo Gomes de Sa P.H."/>
            <person name="Ribeiro Barbosa M.S."/>
            <person name="Araujo W.L."/>
            <person name="Silva A."/>
        </authorList>
    </citation>
    <scope>NUCLEOTIDE SEQUENCE [LARGE SCALE GENOMIC DNA]</scope>
    <source>
        <strain evidence="2 3">SR1.6/6</strain>
    </source>
</reference>
<dbReference type="GO" id="GO:0006270">
    <property type="term" value="P:DNA replication initiation"/>
    <property type="evidence" value="ECO:0007669"/>
    <property type="project" value="InterPro"/>
</dbReference>
<dbReference type="AlphaFoldDB" id="A0A6B9FZK2"/>